<reference evidence="2" key="1">
    <citation type="submission" date="2018-06" db="EMBL/GenBank/DDBJ databases">
        <title>Genetic diversity of the Aeromonas Hydrophila O antigens and development of a suspension array for serotype detection.</title>
        <authorList>
            <person name="Cao H."/>
            <person name="Liu B."/>
        </authorList>
    </citation>
    <scope>NUCLEOTIDE SEQUENCE</scope>
    <source>
        <strain evidence="2">G5388</strain>
    </source>
</reference>
<dbReference type="SUPFAM" id="SSF53448">
    <property type="entry name" value="Nucleotide-diphospho-sugar transferases"/>
    <property type="match status" value="1"/>
</dbReference>
<dbReference type="InterPro" id="IPR001173">
    <property type="entry name" value="Glyco_trans_2-like"/>
</dbReference>
<dbReference type="GO" id="GO:0016758">
    <property type="term" value="F:hexosyltransferase activity"/>
    <property type="evidence" value="ECO:0007669"/>
    <property type="project" value="UniProtKB-ARBA"/>
</dbReference>
<evidence type="ECO:0000313" key="2">
    <source>
        <dbReference type="EMBL" id="AXL05107.1"/>
    </source>
</evidence>
<proteinExistence type="predicted"/>
<dbReference type="Pfam" id="PF03567">
    <property type="entry name" value="Sulfotransfer_2"/>
    <property type="match status" value="1"/>
</dbReference>
<gene>
    <name evidence="2" type="primary">gt7</name>
</gene>
<sequence>MNIDDWSEQDKIKLGNYLQWSSYRSERHKLLYVATPKVACTTIKWWFAALEGYSDDLRQLTDSAESDPELIIHDSHRVAPNVTGINFQDLKNCLESDSFFRFAVVRNPYKRIFSAWQSKILVREPLQANRYIGTDFYHHPIASASDITNAFEQFLEHVALNEALSYWDQHWTPQADLLRPDLINYSCLTRIEECEELTLQLREHLGVYIPSPFQNRRSNESIIPYMPEFVSERSAELIRALYSQDFELFGYDKQPPIVKNSFSTEACDTAIKAIKFIRARHQRLDDCNKKISGLNSIVSESNNQIIGLTHDLKERDGEIVGLKHAISERDGAIIGLNQAIAERDGEITGLNQAIAERDGEIAGLNQVIAERDGEIAGLNQAIVERDGEIAGLNQAIAERDGEIAGLNQIIAERDEEIAGLNQTIAERDEEIAGINHALVERDLHLDEKNTTINELLNSNSWRITKPLRFLSRPLKLGERLQTAFNREVRLIRHSSLFDANFYRDRYPDVRESKIDPARHYCLFGWKEHRDPSLSFSTHLYLELNQDVASAGINPLFHYIKHGIIEGRLNSLHGNLQITHENTAANNVEATPIINEVDKDLFVQECHDVIEVEYDCIDENEITNQRIEIEIKDIVNSGLFDAEYYMSRYPDIKLVSEDYIRHYCEIGWHQGLNPSGDFDTNAYLEAYSDIKNAGLNPFWHYVVAGRFESRLSNPLKKNIYEENDWNKIALEVEDIKLSGLFDSAYYYGMYPDIQPKPSDPIRHYCEKGWREGRNPSDDFDTRGYLDVYNDIKNANINPFWHYVIAGRAESRQATPDSNNRYEDDIYFGSVTSDIKLVAYYHNPDWSSFEDTRIAMKGIGQQIIPNEALGLYNSFSSEVMIKQANMARQHGIRAWCFHFDLANMPLIGSPLYEFISNPDVLIDFILEVNISESSYNESQVDSLIKLLSDERYMCVDERPVMVLASSEVSRENLGALDTLLDKLPSLYLIFRGKGSIFKSENFGSSFRCQFDAVLDYPITPMEGEIGDFTPLRKNGMDSVPYSVVVSQAIEKIHRNKSASISCHHIVTLGYDDSSLKPKVPLRYTRYHQKEYRRWLDAAIDTTREHHADNRRILFINAWNDWNRGAVLEPDESTGYSKLNETSRALLDLPFGLDMPKVSVIVPNYNHEKYLRRRLESIYNQTYTNIEVFLLDDCSTDGSRDIFKEFASKYPEITTVLINEVNSGSVFRQWAKGIKAAAGDIIWIAESDDYCDQNFLEKLVLCFDDEAVLLAYANTEFVQADETAMADGFWHHVKSLDCRNKWKKSYVNTAHKEVSDSLGVLNTIPNASGAIFRNPLKMPLLEDEKWLSMRVAGDWVFYLHLLRGGKIAFSTETNSYFRRYIGSTAEKTYQKEIFYRELTVAAKTVQSLYNTPYSVIEGFRRSVKESYDYHVGHSDDEFNEWCNIDEILASREERTPNIAVSTMGFYPGGAEILPIRMANEFKRQGHSVVLLSAGHGQREDGVRRLLRKDIPIIETSSVELTKALIHDFGIEVLNSHQWHVQKYPIYVPDVFSELKSHLASLHGMIEYGDAFGVTPEQLKIANDNVTTWIYTADKNLGPFIEHGLYENNLSSFVKLPNGMEPPVIEAVPRSNLGIPDDAFVLCCVSRAIPDKGWLEAISAVSLARDISGKDIRLILVGNGPVYDEYCHSGVPDFVYLVGFSDNSVGYYATADMGIMLTKFKSESFPLTIVDCLFAGKPYIATGVGEIKNMLTTDEGIAGQVIELDDWEVPVSQVAQVIATYATDSEALHVAESMVEKAANRYKIDVVVEQYVSLFEKSRGNE</sequence>
<dbReference type="Gene3D" id="3.20.20.80">
    <property type="entry name" value="Glycosidases"/>
    <property type="match status" value="1"/>
</dbReference>
<keyword evidence="2" id="KW-0808">Transferase</keyword>
<organism evidence="2">
    <name type="scientific">Aeromonas hydrophila</name>
    <dbReference type="NCBI Taxonomy" id="644"/>
    <lineage>
        <taxon>Bacteria</taxon>
        <taxon>Pseudomonadati</taxon>
        <taxon>Pseudomonadota</taxon>
        <taxon>Gammaproteobacteria</taxon>
        <taxon>Aeromonadales</taxon>
        <taxon>Aeromonadaceae</taxon>
        <taxon>Aeromonas</taxon>
    </lineage>
</organism>
<dbReference type="Gene3D" id="1.10.287.1490">
    <property type="match status" value="1"/>
</dbReference>
<dbReference type="Pfam" id="PF13692">
    <property type="entry name" value="Glyco_trans_1_4"/>
    <property type="match status" value="1"/>
</dbReference>
<protein>
    <submittedName>
        <fullName evidence="2">Putative glycosyltransferase</fullName>
    </submittedName>
</protein>
<dbReference type="CDD" id="cd00761">
    <property type="entry name" value="Glyco_tranf_GTA_type"/>
    <property type="match status" value="1"/>
</dbReference>
<dbReference type="GO" id="GO:0008146">
    <property type="term" value="F:sulfotransferase activity"/>
    <property type="evidence" value="ECO:0007669"/>
    <property type="project" value="InterPro"/>
</dbReference>
<dbReference type="GO" id="GO:0016020">
    <property type="term" value="C:membrane"/>
    <property type="evidence" value="ECO:0007669"/>
    <property type="project" value="InterPro"/>
</dbReference>
<dbReference type="InterPro" id="IPR029044">
    <property type="entry name" value="Nucleotide-diphossugar_trans"/>
</dbReference>
<dbReference type="InterPro" id="IPR032719">
    <property type="entry name" value="WbsX"/>
</dbReference>
<name>A0A346ACZ5_AERHY</name>
<dbReference type="Pfam" id="PF00535">
    <property type="entry name" value="Glycos_transf_2"/>
    <property type="match status" value="1"/>
</dbReference>
<dbReference type="Gene3D" id="3.40.50.2000">
    <property type="entry name" value="Glycogen Phosphorylase B"/>
    <property type="match status" value="2"/>
</dbReference>
<dbReference type="SUPFAM" id="SSF53756">
    <property type="entry name" value="UDP-Glycosyltransferase/glycogen phosphorylase"/>
    <property type="match status" value="1"/>
</dbReference>
<dbReference type="CDD" id="cd03801">
    <property type="entry name" value="GT4_PimA-like"/>
    <property type="match status" value="1"/>
</dbReference>
<accession>A0A346ACZ5</accession>
<dbReference type="Gene3D" id="3.90.550.10">
    <property type="entry name" value="Spore Coat Polysaccharide Biosynthesis Protein SpsA, Chain A"/>
    <property type="match status" value="1"/>
</dbReference>
<dbReference type="EMBL" id="MH449684">
    <property type="protein sequence ID" value="AXL05107.1"/>
    <property type="molecule type" value="Genomic_DNA"/>
</dbReference>
<feature type="domain" description="Glycosyltransferase 2-like" evidence="1">
    <location>
        <begin position="1156"/>
        <end position="1284"/>
    </location>
</feature>
<dbReference type="PANTHER" id="PTHR22916:SF3">
    <property type="entry name" value="UDP-GLCNAC:BETAGAL BETA-1,3-N-ACETYLGLUCOSAMINYLTRANSFERASE-LIKE PROTEIN 1"/>
    <property type="match status" value="1"/>
</dbReference>
<evidence type="ECO:0000259" key="1">
    <source>
        <dbReference type="Pfam" id="PF00535"/>
    </source>
</evidence>
<dbReference type="Pfam" id="PF14307">
    <property type="entry name" value="Glyco_tran_WbsX"/>
    <property type="match status" value="1"/>
</dbReference>
<dbReference type="PANTHER" id="PTHR22916">
    <property type="entry name" value="GLYCOSYLTRANSFERASE"/>
    <property type="match status" value="1"/>
</dbReference>
<dbReference type="InterPro" id="IPR005331">
    <property type="entry name" value="Sulfotransferase"/>
</dbReference>